<evidence type="ECO:0000313" key="2">
    <source>
        <dbReference type="EMBL" id="SHN47676.1"/>
    </source>
</evidence>
<feature type="transmembrane region" description="Helical" evidence="1">
    <location>
        <begin position="43"/>
        <end position="65"/>
    </location>
</feature>
<feature type="transmembrane region" description="Helical" evidence="1">
    <location>
        <begin position="72"/>
        <end position="92"/>
    </location>
</feature>
<name>A0A1M7RNK7_9ACTN</name>
<feature type="transmembrane region" description="Helical" evidence="1">
    <location>
        <begin position="98"/>
        <end position="118"/>
    </location>
</feature>
<dbReference type="OrthoDB" id="3295004at2"/>
<evidence type="ECO:0000256" key="1">
    <source>
        <dbReference type="SAM" id="Phobius"/>
    </source>
</evidence>
<keyword evidence="3" id="KW-1185">Reference proteome</keyword>
<dbReference type="RefSeq" id="WP_073265766.1">
    <property type="nucleotide sequence ID" value="NZ_FRCS01000026.1"/>
</dbReference>
<reference evidence="2 3" key="1">
    <citation type="submission" date="2016-11" db="EMBL/GenBank/DDBJ databases">
        <authorList>
            <person name="Jaros S."/>
            <person name="Januszkiewicz K."/>
            <person name="Wedrychowicz H."/>
        </authorList>
    </citation>
    <scope>NUCLEOTIDE SEQUENCE [LARGE SCALE GENOMIC DNA]</scope>
    <source>
        <strain evidence="2 3">DSM 46144</strain>
    </source>
</reference>
<proteinExistence type="predicted"/>
<organism evidence="2 3">
    <name type="scientific">Cryptosporangium aurantiacum</name>
    <dbReference type="NCBI Taxonomy" id="134849"/>
    <lineage>
        <taxon>Bacteria</taxon>
        <taxon>Bacillati</taxon>
        <taxon>Actinomycetota</taxon>
        <taxon>Actinomycetes</taxon>
        <taxon>Cryptosporangiales</taxon>
        <taxon>Cryptosporangiaceae</taxon>
        <taxon>Cryptosporangium</taxon>
    </lineage>
</organism>
<protein>
    <submittedName>
        <fullName evidence="2">Uncharacterized protein</fullName>
    </submittedName>
</protein>
<dbReference type="STRING" id="134849.SAMN05443668_12658"/>
<dbReference type="Proteomes" id="UP000184440">
    <property type="component" value="Unassembled WGS sequence"/>
</dbReference>
<dbReference type="EMBL" id="FRCS01000026">
    <property type="protein sequence ID" value="SHN47676.1"/>
    <property type="molecule type" value="Genomic_DNA"/>
</dbReference>
<gene>
    <name evidence="2" type="ORF">SAMN05443668_12658</name>
</gene>
<keyword evidence="1" id="KW-0472">Membrane</keyword>
<feature type="transmembrane region" description="Helical" evidence="1">
    <location>
        <begin position="12"/>
        <end position="31"/>
    </location>
</feature>
<keyword evidence="1" id="KW-1133">Transmembrane helix</keyword>
<sequence>MSIMARTTALKIAAVLSVLVAVIGITMFDLPNLVRGADGSEDPFALVLGSFTSDILALVAAYGAWRAQKWGAVLLIVVNAFWIVQAVGSLLFDSTGSELAFASVMLVHHVVVMTLCLWRERVVSAV</sequence>
<evidence type="ECO:0000313" key="3">
    <source>
        <dbReference type="Proteomes" id="UP000184440"/>
    </source>
</evidence>
<accession>A0A1M7RNK7</accession>
<keyword evidence="1" id="KW-0812">Transmembrane</keyword>
<dbReference type="AlphaFoldDB" id="A0A1M7RNK7"/>